<proteinExistence type="predicted"/>
<evidence type="ECO:0000313" key="2">
    <source>
        <dbReference type="EMBL" id="QDU89885.1"/>
    </source>
</evidence>
<accession>A0A518DEH8</accession>
<evidence type="ECO:0000256" key="1">
    <source>
        <dbReference type="SAM" id="Coils"/>
    </source>
</evidence>
<keyword evidence="3" id="KW-1185">Reference proteome</keyword>
<dbReference type="AlphaFoldDB" id="A0A518DEH8"/>
<sequence>MDKKAKKRSEVLRKKLVDLQQKLSGAKQQMDDPEEVRQLEAEIAAAMEEISRLKAS</sequence>
<evidence type="ECO:0000313" key="3">
    <source>
        <dbReference type="Proteomes" id="UP000317429"/>
    </source>
</evidence>
<gene>
    <name evidence="2" type="ORF">Pla175_32810</name>
</gene>
<dbReference type="RefSeq" id="WP_197526906.1">
    <property type="nucleotide sequence ID" value="NZ_CP036291.1"/>
</dbReference>
<name>A0A518DEH8_9BACT</name>
<dbReference type="EMBL" id="CP036291">
    <property type="protein sequence ID" value="QDU89885.1"/>
    <property type="molecule type" value="Genomic_DNA"/>
</dbReference>
<reference evidence="2 3" key="1">
    <citation type="submission" date="2019-02" db="EMBL/GenBank/DDBJ databases">
        <title>Deep-cultivation of Planctomycetes and their phenomic and genomic characterization uncovers novel biology.</title>
        <authorList>
            <person name="Wiegand S."/>
            <person name="Jogler M."/>
            <person name="Boedeker C."/>
            <person name="Pinto D."/>
            <person name="Vollmers J."/>
            <person name="Rivas-Marin E."/>
            <person name="Kohn T."/>
            <person name="Peeters S.H."/>
            <person name="Heuer A."/>
            <person name="Rast P."/>
            <person name="Oberbeckmann S."/>
            <person name="Bunk B."/>
            <person name="Jeske O."/>
            <person name="Meyerdierks A."/>
            <person name="Storesund J.E."/>
            <person name="Kallscheuer N."/>
            <person name="Luecker S."/>
            <person name="Lage O.M."/>
            <person name="Pohl T."/>
            <person name="Merkel B.J."/>
            <person name="Hornburger P."/>
            <person name="Mueller R.-W."/>
            <person name="Bruemmer F."/>
            <person name="Labrenz M."/>
            <person name="Spormann A.M."/>
            <person name="Op den Camp H."/>
            <person name="Overmann J."/>
            <person name="Amann R."/>
            <person name="Jetten M.S.M."/>
            <person name="Mascher T."/>
            <person name="Medema M.H."/>
            <person name="Devos D.P."/>
            <person name="Kaster A.-K."/>
            <person name="Ovreas L."/>
            <person name="Rohde M."/>
            <person name="Galperin M.Y."/>
            <person name="Jogler C."/>
        </authorList>
    </citation>
    <scope>NUCLEOTIDE SEQUENCE [LARGE SCALE GENOMIC DNA]</scope>
    <source>
        <strain evidence="2 3">Pla175</strain>
    </source>
</reference>
<keyword evidence="1" id="KW-0175">Coiled coil</keyword>
<dbReference type="Proteomes" id="UP000317429">
    <property type="component" value="Chromosome"/>
</dbReference>
<feature type="coiled-coil region" evidence="1">
    <location>
        <begin position="2"/>
        <end position="56"/>
    </location>
</feature>
<organism evidence="2 3">
    <name type="scientific">Pirellulimonas nuda</name>
    <dbReference type="NCBI Taxonomy" id="2528009"/>
    <lineage>
        <taxon>Bacteria</taxon>
        <taxon>Pseudomonadati</taxon>
        <taxon>Planctomycetota</taxon>
        <taxon>Planctomycetia</taxon>
        <taxon>Pirellulales</taxon>
        <taxon>Lacipirellulaceae</taxon>
        <taxon>Pirellulimonas</taxon>
    </lineage>
</organism>
<protein>
    <submittedName>
        <fullName evidence="2">Uncharacterized protein</fullName>
    </submittedName>
</protein>
<dbReference type="KEGG" id="pnd:Pla175_32810"/>